<evidence type="ECO:0000256" key="14">
    <source>
        <dbReference type="ARBA" id="ARBA00038929"/>
    </source>
</evidence>
<evidence type="ECO:0000256" key="17">
    <source>
        <dbReference type="SAM" id="MobiDB-lite"/>
    </source>
</evidence>
<comment type="similarity">
    <text evidence="2 16">Belongs to the glycosyl hydrolase 5 (cellulase A) family.</text>
</comment>
<evidence type="ECO:0000256" key="11">
    <source>
        <dbReference type="ARBA" id="ARBA00023316"/>
    </source>
</evidence>
<dbReference type="GO" id="GO:0005886">
    <property type="term" value="C:plasma membrane"/>
    <property type="evidence" value="ECO:0007669"/>
    <property type="project" value="UniProtKB-SubCell"/>
</dbReference>
<keyword evidence="4" id="KW-0812">Transmembrane</keyword>
<evidence type="ECO:0000256" key="4">
    <source>
        <dbReference type="ARBA" id="ARBA00022692"/>
    </source>
</evidence>
<keyword evidence="5 16" id="KW-0378">Hydrolase</keyword>
<protein>
    <recommendedName>
        <fullName evidence="14">glucan 1,3-beta-glucosidase</fullName>
        <ecNumber evidence="14">3.2.1.58</ecNumber>
    </recommendedName>
    <alternativeName>
        <fullName evidence="15">Exo-1,3-beta-glucanase D</fullName>
    </alternativeName>
</protein>
<evidence type="ECO:0000256" key="1">
    <source>
        <dbReference type="ARBA" id="ARBA00004401"/>
    </source>
</evidence>
<keyword evidence="11" id="KW-0961">Cell wall biogenesis/degradation</keyword>
<evidence type="ECO:0000259" key="19">
    <source>
        <dbReference type="Pfam" id="PF00150"/>
    </source>
</evidence>
<keyword evidence="3" id="KW-1003">Cell membrane</keyword>
<dbReference type="EC" id="3.2.1.58" evidence="14"/>
<feature type="signal peptide" evidence="18">
    <location>
        <begin position="1"/>
        <end position="16"/>
    </location>
</feature>
<keyword evidence="8" id="KW-0472">Membrane</keyword>
<organism evidence="20 21">
    <name type="scientific">Pythium insidiosum</name>
    <name type="common">Pythiosis disease agent</name>
    <dbReference type="NCBI Taxonomy" id="114742"/>
    <lineage>
        <taxon>Eukaryota</taxon>
        <taxon>Sar</taxon>
        <taxon>Stramenopiles</taxon>
        <taxon>Oomycota</taxon>
        <taxon>Peronosporomycetes</taxon>
        <taxon>Pythiales</taxon>
        <taxon>Pythiaceae</taxon>
        <taxon>Pythium</taxon>
    </lineage>
</organism>
<dbReference type="GO" id="GO:0009251">
    <property type="term" value="P:glucan catabolic process"/>
    <property type="evidence" value="ECO:0007669"/>
    <property type="project" value="TreeGrafter"/>
</dbReference>
<feature type="domain" description="Glycoside hydrolase family 5" evidence="19">
    <location>
        <begin position="152"/>
        <end position="431"/>
    </location>
</feature>
<evidence type="ECO:0000256" key="5">
    <source>
        <dbReference type="ARBA" id="ARBA00022801"/>
    </source>
</evidence>
<dbReference type="InterPro" id="IPR050386">
    <property type="entry name" value="Glycosyl_hydrolase_5"/>
</dbReference>
<dbReference type="SUPFAM" id="SSF51445">
    <property type="entry name" value="(Trans)glycosidases"/>
    <property type="match status" value="1"/>
</dbReference>
<keyword evidence="9" id="KW-0325">Glycoprotein</keyword>
<evidence type="ECO:0000256" key="9">
    <source>
        <dbReference type="ARBA" id="ARBA00023180"/>
    </source>
</evidence>
<dbReference type="InterPro" id="IPR018087">
    <property type="entry name" value="Glyco_hydro_5_CS"/>
</dbReference>
<evidence type="ECO:0000256" key="15">
    <source>
        <dbReference type="ARBA" id="ARBA00041260"/>
    </source>
</evidence>
<gene>
    <name evidence="20" type="ORF">P43SY_001802</name>
</gene>
<dbReference type="PROSITE" id="PS00659">
    <property type="entry name" value="GLYCOSYL_HYDROL_F5"/>
    <property type="match status" value="1"/>
</dbReference>
<name>A0AAD5M582_PYTIN</name>
<dbReference type="PANTHER" id="PTHR31297">
    <property type="entry name" value="GLUCAN ENDO-1,6-BETA-GLUCOSIDASE B"/>
    <property type="match status" value="1"/>
</dbReference>
<evidence type="ECO:0000256" key="16">
    <source>
        <dbReference type="RuleBase" id="RU361153"/>
    </source>
</evidence>
<evidence type="ECO:0000256" key="2">
    <source>
        <dbReference type="ARBA" id="ARBA00005641"/>
    </source>
</evidence>
<dbReference type="InterPro" id="IPR001547">
    <property type="entry name" value="Glyco_hydro_5"/>
</dbReference>
<evidence type="ECO:0000256" key="18">
    <source>
        <dbReference type="SAM" id="SignalP"/>
    </source>
</evidence>
<dbReference type="GO" id="GO:0005576">
    <property type="term" value="C:extracellular region"/>
    <property type="evidence" value="ECO:0007669"/>
    <property type="project" value="TreeGrafter"/>
</dbReference>
<proteinExistence type="inferred from homology"/>
<dbReference type="Proteomes" id="UP001209570">
    <property type="component" value="Unassembled WGS sequence"/>
</dbReference>
<evidence type="ECO:0000313" key="21">
    <source>
        <dbReference type="Proteomes" id="UP001209570"/>
    </source>
</evidence>
<evidence type="ECO:0000256" key="10">
    <source>
        <dbReference type="ARBA" id="ARBA00023295"/>
    </source>
</evidence>
<evidence type="ECO:0000256" key="6">
    <source>
        <dbReference type="ARBA" id="ARBA00022968"/>
    </source>
</evidence>
<feature type="chain" id="PRO_5042053302" description="glucan 1,3-beta-glucosidase" evidence="18">
    <location>
        <begin position="17"/>
        <end position="460"/>
    </location>
</feature>
<keyword evidence="21" id="KW-1185">Reference proteome</keyword>
<evidence type="ECO:0000256" key="8">
    <source>
        <dbReference type="ARBA" id="ARBA00023136"/>
    </source>
</evidence>
<comment type="caution">
    <text evidence="20">The sequence shown here is derived from an EMBL/GenBank/DDBJ whole genome shotgun (WGS) entry which is preliminary data.</text>
</comment>
<dbReference type="Gene3D" id="3.20.20.80">
    <property type="entry name" value="Glycosidases"/>
    <property type="match status" value="1"/>
</dbReference>
<dbReference type="AlphaFoldDB" id="A0AAD5M582"/>
<keyword evidence="18" id="KW-0732">Signal</keyword>
<keyword evidence="6" id="KW-0735">Signal-anchor</keyword>
<accession>A0AAD5M582</accession>
<evidence type="ECO:0000313" key="20">
    <source>
        <dbReference type="EMBL" id="KAJ0404890.1"/>
    </source>
</evidence>
<comment type="catalytic activity">
    <reaction evidence="12">
        <text>Successive hydrolysis of beta-D-glucose units from the non-reducing ends of (1-&gt;3)-beta-D-glucans, releasing alpha-glucose.</text>
        <dbReference type="EC" id="3.2.1.58"/>
    </reaction>
</comment>
<dbReference type="Pfam" id="PF00150">
    <property type="entry name" value="Cellulase"/>
    <property type="match status" value="1"/>
</dbReference>
<evidence type="ECO:0000256" key="3">
    <source>
        <dbReference type="ARBA" id="ARBA00022475"/>
    </source>
</evidence>
<evidence type="ECO:0000256" key="7">
    <source>
        <dbReference type="ARBA" id="ARBA00022989"/>
    </source>
</evidence>
<dbReference type="GO" id="GO:0009986">
    <property type="term" value="C:cell surface"/>
    <property type="evidence" value="ECO:0007669"/>
    <property type="project" value="TreeGrafter"/>
</dbReference>
<dbReference type="GO" id="GO:0004338">
    <property type="term" value="F:glucan exo-1,3-beta-glucosidase activity"/>
    <property type="evidence" value="ECO:0007669"/>
    <property type="project" value="UniProtKB-EC"/>
</dbReference>
<keyword evidence="7" id="KW-1133">Transmembrane helix</keyword>
<evidence type="ECO:0000256" key="13">
    <source>
        <dbReference type="ARBA" id="ARBA00037126"/>
    </source>
</evidence>
<comment type="subcellular location">
    <subcellularLocation>
        <location evidence="1">Cell membrane</location>
        <topology evidence="1">Single-pass type II membrane protein</topology>
    </subcellularLocation>
</comment>
<dbReference type="InterPro" id="IPR017853">
    <property type="entry name" value="GH"/>
</dbReference>
<reference evidence="20" key="1">
    <citation type="submission" date="2021-12" db="EMBL/GenBank/DDBJ databases">
        <title>Prjna785345.</title>
        <authorList>
            <person name="Rujirawat T."/>
            <person name="Krajaejun T."/>
        </authorList>
    </citation>
    <scope>NUCLEOTIDE SEQUENCE</scope>
    <source>
        <strain evidence="20">Pi057C3</strain>
    </source>
</reference>
<dbReference type="PANTHER" id="PTHR31297:SF34">
    <property type="entry name" value="GLUCAN 1,3-BETA-GLUCOSIDASE 2"/>
    <property type="match status" value="1"/>
</dbReference>
<keyword evidence="10 16" id="KW-0326">Glycosidase</keyword>
<feature type="region of interest" description="Disordered" evidence="17">
    <location>
        <begin position="35"/>
        <end position="56"/>
    </location>
</feature>
<evidence type="ECO:0000256" key="12">
    <source>
        <dbReference type="ARBA" id="ARBA00036824"/>
    </source>
</evidence>
<dbReference type="FunFam" id="3.20.20.80:FF:000113">
    <property type="entry name" value="Glucan 1,3-beta-glucosidase"/>
    <property type="match status" value="1"/>
</dbReference>
<dbReference type="GO" id="GO:0071555">
    <property type="term" value="P:cell wall organization"/>
    <property type="evidence" value="ECO:0007669"/>
    <property type="project" value="UniProtKB-KW"/>
</dbReference>
<sequence length="460" mass="53042">MRVLTWFLLGSASALAASATGIRSNLTGLRLHESNGQAAGHEHRQGDGNYQAPPSSPGARFIPKKLLQHVHTGASPALRRPPSDQHERWRHVQWDLRERRIPSRGVNLGGWLVAEYWMNRESDIWKGITEQQASAGEQTAFKNSKPRDVAISRYKWHRDNFITEEEIAAIAAAGLNTVRVPVGYWILGFDRFDVSNQKQWQNFAPGGLEYLDRLIRDWAWKHNVAVLISMHGAKGSQNGADHSAPEQKDRTFWSDYIENVLSTLDAVRFLAERYKNDDAFLGIGLLNEPSGSTNRDVLYNYYRQAYNMIRIEDQNDCILTIAPLLWEQGPAHMTELLPGTRNVWAEWHRYFVWGYEHSSEDELLYGEMDRFRHDVELWKKFSDKPMFIGEFSFATAGKFHDQARLKEFARRQMQVLTENVDGGWTFWSWRIYGDEWGVNPWSLRNLIRNGIFPKLPPVSA</sequence>
<dbReference type="EMBL" id="JAKCXM010000054">
    <property type="protein sequence ID" value="KAJ0404890.1"/>
    <property type="molecule type" value="Genomic_DNA"/>
</dbReference>
<comment type="function">
    <text evidence="13">Glucosidase involved in the degradation of cellulosic biomass. Active on lichenan.</text>
</comment>